<dbReference type="AlphaFoldDB" id="A0A532V0R4"/>
<accession>A0A532V0R4</accession>
<evidence type="ECO:0000313" key="4">
    <source>
        <dbReference type="Proteomes" id="UP000319619"/>
    </source>
</evidence>
<feature type="domain" description="DUF438" evidence="2">
    <location>
        <begin position="15"/>
        <end position="80"/>
    </location>
</feature>
<sequence length="413" mass="46870">MSELINNEQKRKELLKHMILQLHEGVAPDAVRTQLVRLLGEIPYNTVVEVEQELISEGLPETEVLKLCDIHTEALKGAISQAGAKTPPPGHPVHTFKQENKALASVNASLDGLYSELGDKKDDDDAADIFLKIHAHFNSLMDVEKHYVKKENLLFPFLEKKDITGPPTVMWGKHDETRGLLKTAQEAFSSVTEIKADEAKSVVELLLKPASKAVEEMISKEEEILLPMCMDELDDREWYDIYRQSDEIGYCLFDPEDVWSPEGISVETETTQPDDRITFPSGGFSTKELLAILNTIPFDVTFVDKDDTVRYFSQGQERIFARNRAILGRKVQLCHPPSSVNIVQQILDDFKNGRQDKASFWIEMGGKFILIEYYALRSPQGEYLGTLEVSQDLTEKRALQGERRLLKYDREGD</sequence>
<dbReference type="Pfam" id="PF01814">
    <property type="entry name" value="Hemerythrin"/>
    <property type="match status" value="1"/>
</dbReference>
<comment type="caution">
    <text evidence="3">The sequence shown here is derived from an EMBL/GenBank/DDBJ whole genome shotgun (WGS) entry which is preliminary data.</text>
</comment>
<dbReference type="PANTHER" id="PTHR39966:SF3">
    <property type="entry name" value="DUF438 DOMAIN-CONTAINING PROTEIN"/>
    <property type="match status" value="1"/>
</dbReference>
<evidence type="ECO:0000259" key="2">
    <source>
        <dbReference type="Pfam" id="PF04282"/>
    </source>
</evidence>
<evidence type="ECO:0000259" key="1">
    <source>
        <dbReference type="Pfam" id="PF01814"/>
    </source>
</evidence>
<dbReference type="InterPro" id="IPR012312">
    <property type="entry name" value="Hemerythrin-like"/>
</dbReference>
<dbReference type="GO" id="GO:0005886">
    <property type="term" value="C:plasma membrane"/>
    <property type="evidence" value="ECO:0007669"/>
    <property type="project" value="TreeGrafter"/>
</dbReference>
<dbReference type="EMBL" id="NJBN01000004">
    <property type="protein sequence ID" value="TKJ40804.1"/>
    <property type="molecule type" value="Genomic_DNA"/>
</dbReference>
<proteinExistence type="predicted"/>
<dbReference type="InterPro" id="IPR035965">
    <property type="entry name" value="PAS-like_dom_sf"/>
</dbReference>
<organism evidence="3 4">
    <name type="scientific">candidate division LCP-89 bacterium B3_LCP</name>
    <dbReference type="NCBI Taxonomy" id="2012998"/>
    <lineage>
        <taxon>Bacteria</taxon>
        <taxon>Pseudomonadati</taxon>
        <taxon>Bacteria division LCP-89</taxon>
    </lineage>
</organism>
<name>A0A532V0R4_UNCL8</name>
<dbReference type="Gene3D" id="1.20.120.520">
    <property type="entry name" value="nmb1532 protein domain like"/>
    <property type="match status" value="1"/>
</dbReference>
<dbReference type="Pfam" id="PF04282">
    <property type="entry name" value="DUF438"/>
    <property type="match status" value="1"/>
</dbReference>
<feature type="domain" description="Hemerythrin-like" evidence="1">
    <location>
        <begin position="91"/>
        <end position="229"/>
    </location>
</feature>
<dbReference type="InterPro" id="IPR007380">
    <property type="entry name" value="DUF438"/>
</dbReference>
<dbReference type="SUPFAM" id="SSF55785">
    <property type="entry name" value="PYP-like sensor domain (PAS domain)"/>
    <property type="match status" value="1"/>
</dbReference>
<protein>
    <submittedName>
        <fullName evidence="3">Hemerythrin</fullName>
    </submittedName>
</protein>
<gene>
    <name evidence="3" type="ORF">CEE37_07520</name>
</gene>
<evidence type="ECO:0000313" key="3">
    <source>
        <dbReference type="EMBL" id="TKJ40804.1"/>
    </source>
</evidence>
<dbReference type="Gene3D" id="3.30.450.20">
    <property type="entry name" value="PAS domain"/>
    <property type="match status" value="1"/>
</dbReference>
<dbReference type="PANTHER" id="PTHR39966">
    <property type="entry name" value="BLL2471 PROTEIN-RELATED"/>
    <property type="match status" value="1"/>
</dbReference>
<reference evidence="3 4" key="1">
    <citation type="submission" date="2017-06" db="EMBL/GenBank/DDBJ databases">
        <title>Novel microbial phyla capable of carbon fixation and sulfur reduction in deep-sea sediments.</title>
        <authorList>
            <person name="Huang J."/>
            <person name="Baker B."/>
            <person name="Wang Y."/>
        </authorList>
    </citation>
    <scope>NUCLEOTIDE SEQUENCE [LARGE SCALE GENOMIC DNA]</scope>
    <source>
        <strain evidence="3">B3_LCP</strain>
    </source>
</reference>
<dbReference type="Pfam" id="PF13596">
    <property type="entry name" value="PAS_10"/>
    <property type="match status" value="1"/>
</dbReference>
<dbReference type="Proteomes" id="UP000319619">
    <property type="component" value="Unassembled WGS sequence"/>
</dbReference>